<evidence type="ECO:0000256" key="7">
    <source>
        <dbReference type="ARBA" id="ARBA00049244"/>
    </source>
</evidence>
<dbReference type="EC" id="2.7.7.7" evidence="1"/>
<keyword evidence="5" id="KW-0235">DNA replication</keyword>
<evidence type="ECO:0000256" key="5">
    <source>
        <dbReference type="ARBA" id="ARBA00022705"/>
    </source>
</evidence>
<evidence type="ECO:0000256" key="3">
    <source>
        <dbReference type="ARBA" id="ARBA00022679"/>
    </source>
</evidence>
<evidence type="ECO:0000313" key="10">
    <source>
        <dbReference type="Proteomes" id="UP000879542"/>
    </source>
</evidence>
<dbReference type="InterPro" id="IPR027417">
    <property type="entry name" value="P-loop_NTPase"/>
</dbReference>
<dbReference type="Pfam" id="PF09115">
    <property type="entry name" value="DNApol3-delta_C"/>
    <property type="match status" value="1"/>
</dbReference>
<dbReference type="PANTHER" id="PTHR11669:SF8">
    <property type="entry name" value="DNA POLYMERASE III SUBUNIT DELTA"/>
    <property type="match status" value="1"/>
</dbReference>
<sequence length="311" mass="35985">MYFENIIGQDFAKKYLTNSIKKNKLNNAYMFEGMDGIGKKKFADELSKLLLDYENLENSPDYVLIKPDGNSIKIAQIRNLQSDIVIRPHKDYKIYIINNAEKMTVEAQNALLKTLEEPPNYAIIILVTNNKESLLETIKSRCDIIKFSPIPIEDLKRYLINTGIEEERAQLLAIFSRGSIENALNLSQSSEFSMMREDIQQYIQIMLDKNIVEILNIPNNMEKYRGKIIALLDMMINYFRDIIILKENVNKNMLINVDKLVFIQNMSGKISYSQLSKIIDIIEDAKSKIKSNCNFNISIQVMSLNIYEVIK</sequence>
<evidence type="ECO:0000256" key="1">
    <source>
        <dbReference type="ARBA" id="ARBA00012417"/>
    </source>
</evidence>
<feature type="domain" description="DNA polymerase III delta subunit C-terminal" evidence="8">
    <location>
        <begin position="216"/>
        <end position="301"/>
    </location>
</feature>
<keyword evidence="4" id="KW-0548">Nucleotidyltransferase</keyword>
<dbReference type="Gene3D" id="3.40.50.300">
    <property type="entry name" value="P-loop containing nucleotide triphosphate hydrolases"/>
    <property type="match status" value="1"/>
</dbReference>
<comment type="catalytic activity">
    <reaction evidence="7">
        <text>DNA(n) + a 2'-deoxyribonucleoside 5'-triphosphate = DNA(n+1) + diphosphate</text>
        <dbReference type="Rhea" id="RHEA:22508"/>
        <dbReference type="Rhea" id="RHEA-COMP:17339"/>
        <dbReference type="Rhea" id="RHEA-COMP:17340"/>
        <dbReference type="ChEBI" id="CHEBI:33019"/>
        <dbReference type="ChEBI" id="CHEBI:61560"/>
        <dbReference type="ChEBI" id="CHEBI:173112"/>
        <dbReference type="EC" id="2.7.7.7"/>
    </reaction>
</comment>
<dbReference type="GO" id="GO:0009360">
    <property type="term" value="C:DNA polymerase III complex"/>
    <property type="evidence" value="ECO:0007669"/>
    <property type="project" value="InterPro"/>
</dbReference>
<evidence type="ECO:0000313" key="9">
    <source>
        <dbReference type="EMBL" id="HBH2620285.1"/>
    </source>
</evidence>
<dbReference type="AlphaFoldDB" id="A0A9P3YQQ6"/>
<name>A0A9P3YQQ6_CLODI</name>
<dbReference type="Pfam" id="PF13177">
    <property type="entry name" value="DNA_pol3_delta2"/>
    <property type="match status" value="1"/>
</dbReference>
<reference evidence="9" key="1">
    <citation type="journal article" date="2018" name="Genome Biol.">
        <title>SKESA: strategic k-mer extension for scrupulous assemblies.</title>
        <authorList>
            <person name="Souvorov A."/>
            <person name="Agarwala R."/>
            <person name="Lipman D.J."/>
        </authorList>
    </citation>
    <scope>NUCLEOTIDE SEQUENCE</scope>
    <source>
        <strain evidence="9">Clostridioides</strain>
    </source>
</reference>
<evidence type="ECO:0000256" key="6">
    <source>
        <dbReference type="ARBA" id="ARBA00022932"/>
    </source>
</evidence>
<evidence type="ECO:0000259" key="8">
    <source>
        <dbReference type="Pfam" id="PF09115"/>
    </source>
</evidence>
<organism evidence="9 10">
    <name type="scientific">Clostridioides difficile</name>
    <name type="common">Peptoclostridium difficile</name>
    <dbReference type="NCBI Taxonomy" id="1496"/>
    <lineage>
        <taxon>Bacteria</taxon>
        <taxon>Bacillati</taxon>
        <taxon>Bacillota</taxon>
        <taxon>Clostridia</taxon>
        <taxon>Peptostreptococcales</taxon>
        <taxon>Peptostreptococcaceae</taxon>
        <taxon>Clostridioides</taxon>
    </lineage>
</organism>
<keyword evidence="6" id="KW-0239">DNA-directed DNA polymerase</keyword>
<evidence type="ECO:0000256" key="2">
    <source>
        <dbReference type="ARBA" id="ARBA00014363"/>
    </source>
</evidence>
<protein>
    <recommendedName>
        <fullName evidence="2">DNA polymerase III subunit delta'</fullName>
        <ecNumber evidence="1">2.7.7.7</ecNumber>
    </recommendedName>
</protein>
<dbReference type="GO" id="GO:0003887">
    <property type="term" value="F:DNA-directed DNA polymerase activity"/>
    <property type="evidence" value="ECO:0007669"/>
    <property type="project" value="UniProtKB-KW"/>
</dbReference>
<dbReference type="PANTHER" id="PTHR11669">
    <property type="entry name" value="REPLICATION FACTOR C / DNA POLYMERASE III GAMMA-TAU SUBUNIT"/>
    <property type="match status" value="1"/>
</dbReference>
<dbReference type="EMBL" id="DAEQIJ010000009">
    <property type="protein sequence ID" value="HBH2620285.1"/>
    <property type="molecule type" value="Genomic_DNA"/>
</dbReference>
<dbReference type="Proteomes" id="UP000879542">
    <property type="component" value="Unassembled WGS sequence"/>
</dbReference>
<accession>A0A9P3YQQ6</accession>
<dbReference type="GO" id="GO:0006261">
    <property type="term" value="P:DNA-templated DNA replication"/>
    <property type="evidence" value="ECO:0007669"/>
    <property type="project" value="TreeGrafter"/>
</dbReference>
<reference evidence="9" key="2">
    <citation type="submission" date="2021-06" db="EMBL/GenBank/DDBJ databases">
        <authorList>
            <consortium name="NCBI Pathogen Detection Project"/>
        </authorList>
    </citation>
    <scope>NUCLEOTIDE SEQUENCE</scope>
    <source>
        <strain evidence="9">Clostridioides</strain>
    </source>
</reference>
<dbReference type="InterPro" id="IPR015199">
    <property type="entry name" value="DNA_pol_III_delta_C"/>
</dbReference>
<gene>
    <name evidence="9" type="ORF">KRQ00_002050</name>
</gene>
<comment type="caution">
    <text evidence="9">The sequence shown here is derived from an EMBL/GenBank/DDBJ whole genome shotgun (WGS) entry which is preliminary data.</text>
</comment>
<dbReference type="RefSeq" id="WP_003427636.1">
    <property type="nucleotide sequence ID" value="NZ_AP025558.1"/>
</dbReference>
<dbReference type="Gene3D" id="1.20.272.10">
    <property type="match status" value="1"/>
</dbReference>
<proteinExistence type="predicted"/>
<evidence type="ECO:0000256" key="4">
    <source>
        <dbReference type="ARBA" id="ARBA00022695"/>
    </source>
</evidence>
<dbReference type="SUPFAM" id="SSF52540">
    <property type="entry name" value="P-loop containing nucleoside triphosphate hydrolases"/>
    <property type="match status" value="1"/>
</dbReference>
<keyword evidence="3" id="KW-0808">Transferase</keyword>
<dbReference type="GO" id="GO:0003677">
    <property type="term" value="F:DNA binding"/>
    <property type="evidence" value="ECO:0007669"/>
    <property type="project" value="InterPro"/>
</dbReference>
<dbReference type="InterPro" id="IPR050238">
    <property type="entry name" value="DNA_Rep/Repair_Clamp_Loader"/>
</dbReference>